<proteinExistence type="inferred from homology"/>
<evidence type="ECO:0000259" key="9">
    <source>
        <dbReference type="Pfam" id="PF00924"/>
    </source>
</evidence>
<keyword evidence="6 8" id="KW-0472">Membrane</keyword>
<evidence type="ECO:0000256" key="4">
    <source>
        <dbReference type="ARBA" id="ARBA00022692"/>
    </source>
</evidence>
<dbReference type="Pfam" id="PF21088">
    <property type="entry name" value="MS_channel_1st"/>
    <property type="match status" value="1"/>
</dbReference>
<comment type="similarity">
    <text evidence="2">Belongs to the MscS (TC 1.A.23) family.</text>
</comment>
<reference evidence="11 12" key="1">
    <citation type="journal article" date="2017" name="Nat. Commun.">
        <title>'ARMAN' archaea depend on association with euryarchaeal host in culture and in situ.</title>
        <authorList>
            <person name="Golyshina O."/>
            <person name="Toshchakov S."/>
            <person name="Makarova K."/>
            <person name="Gavrilov S."/>
            <person name="Korzhenkov A."/>
            <person name="La Cono V."/>
            <person name="Arcadi E."/>
            <person name="Nechitaylo T."/>
            <person name="Ferrer M."/>
            <person name="Kublanov I."/>
            <person name="Wolf Y."/>
            <person name="Yakimov M."/>
            <person name="Golyshin P."/>
            <person name="Slesarev A."/>
            <person name="Kozyavkin S."/>
        </authorList>
    </citation>
    <scope>NUCLEOTIDE SEQUENCE [LARGE SCALE GENOMIC DNA]</scope>
    <source>
        <strain evidence="11 12">Mia14</strain>
    </source>
</reference>
<feature type="region of interest" description="Disordered" evidence="7">
    <location>
        <begin position="290"/>
        <end position="309"/>
    </location>
</feature>
<dbReference type="InterPro" id="IPR011014">
    <property type="entry name" value="MscS_channel_TM-2"/>
</dbReference>
<dbReference type="SUPFAM" id="SSF50182">
    <property type="entry name" value="Sm-like ribonucleoproteins"/>
    <property type="match status" value="1"/>
</dbReference>
<evidence type="ECO:0000256" key="2">
    <source>
        <dbReference type="ARBA" id="ARBA00008017"/>
    </source>
</evidence>
<feature type="transmembrane region" description="Helical" evidence="8">
    <location>
        <begin position="40"/>
        <end position="58"/>
    </location>
</feature>
<evidence type="ECO:0000256" key="8">
    <source>
        <dbReference type="SAM" id="Phobius"/>
    </source>
</evidence>
<evidence type="ECO:0000313" key="11">
    <source>
        <dbReference type="EMBL" id="ASI14252.1"/>
    </source>
</evidence>
<organism evidence="11 12">
    <name type="scientific">Candidatus Mancarchaeum acidiphilum</name>
    <dbReference type="NCBI Taxonomy" id="1920749"/>
    <lineage>
        <taxon>Archaea</taxon>
        <taxon>Candidatus Micrarchaeota</taxon>
        <taxon>Candidatus Mancarchaeum</taxon>
    </lineage>
</organism>
<protein>
    <submittedName>
        <fullName evidence="11">Small-conductance mechanosensitive channel</fullName>
    </submittedName>
</protein>
<evidence type="ECO:0000313" key="12">
    <source>
        <dbReference type="Proteomes" id="UP000197679"/>
    </source>
</evidence>
<dbReference type="Gene3D" id="2.30.30.60">
    <property type="match status" value="1"/>
</dbReference>
<evidence type="ECO:0000256" key="1">
    <source>
        <dbReference type="ARBA" id="ARBA00004651"/>
    </source>
</evidence>
<dbReference type="InterPro" id="IPR023408">
    <property type="entry name" value="MscS_beta-dom_sf"/>
</dbReference>
<dbReference type="PANTHER" id="PTHR30221:SF1">
    <property type="entry name" value="SMALL-CONDUCTANCE MECHANOSENSITIVE CHANNEL"/>
    <property type="match status" value="1"/>
</dbReference>
<evidence type="ECO:0000256" key="7">
    <source>
        <dbReference type="SAM" id="MobiDB-lite"/>
    </source>
</evidence>
<dbReference type="Proteomes" id="UP000197679">
    <property type="component" value="Chromosome"/>
</dbReference>
<dbReference type="AlphaFoldDB" id="A0A218NP46"/>
<feature type="transmembrane region" description="Helical" evidence="8">
    <location>
        <begin position="79"/>
        <end position="97"/>
    </location>
</feature>
<keyword evidence="5 8" id="KW-1133">Transmembrane helix</keyword>
<evidence type="ECO:0000256" key="6">
    <source>
        <dbReference type="ARBA" id="ARBA00023136"/>
    </source>
</evidence>
<dbReference type="Gene3D" id="1.10.287.1260">
    <property type="match status" value="1"/>
</dbReference>
<dbReference type="KEGG" id="marh:Mia14_0983"/>
<feature type="domain" description="Mechanosensitive ion channel MscS" evidence="9">
    <location>
        <begin position="121"/>
        <end position="202"/>
    </location>
</feature>
<dbReference type="InterPro" id="IPR049142">
    <property type="entry name" value="MS_channel_1st"/>
</dbReference>
<dbReference type="EMBL" id="CP019964">
    <property type="protein sequence ID" value="ASI14252.1"/>
    <property type="molecule type" value="Genomic_DNA"/>
</dbReference>
<dbReference type="InterPro" id="IPR010920">
    <property type="entry name" value="LSM_dom_sf"/>
</dbReference>
<dbReference type="InterPro" id="IPR006685">
    <property type="entry name" value="MscS_channel_2nd"/>
</dbReference>
<keyword evidence="12" id="KW-1185">Reference proteome</keyword>
<evidence type="ECO:0000259" key="10">
    <source>
        <dbReference type="Pfam" id="PF21088"/>
    </source>
</evidence>
<dbReference type="InterPro" id="IPR045275">
    <property type="entry name" value="MscS_archaea/bacteria_type"/>
</dbReference>
<dbReference type="Pfam" id="PF00924">
    <property type="entry name" value="MS_channel_2nd"/>
    <property type="match status" value="1"/>
</dbReference>
<feature type="transmembrane region" description="Helical" evidence="8">
    <location>
        <begin position="103"/>
        <end position="127"/>
    </location>
</feature>
<sequence length="309" mass="34166">MGIYRRLLMVGLLVIVLAFIVSYLLGVYSKFFVNAHVDLIWIHALIVGIAGIIIIEMVGRTIKDRVKSRNNETKVVGDLFEVVAYTILLIVILNELQVNVMGLLVGAGFLGIVLGLAAQSTIGNLIAGFELMASKPFSIGEKVTISTWQYGLIAPTYQHDVMVPGFTGTVSKIGIMYTEMVADNGTPIVVPNSIMNQAVIFNKKRVGKIRVFSHVEVDIKIDYSRFRDYFNEGVSKSTVKNVSIEIKNITQLAFGVDIYADGNLDDEPKIKDQLSEYALKAISRIMKEDNEAKDKENADSKDKAAEVKK</sequence>
<evidence type="ECO:0000256" key="3">
    <source>
        <dbReference type="ARBA" id="ARBA00022475"/>
    </source>
</evidence>
<keyword evidence="3" id="KW-1003">Cell membrane</keyword>
<name>A0A218NP46_9ARCH</name>
<dbReference type="PANTHER" id="PTHR30221">
    <property type="entry name" value="SMALL-CONDUCTANCE MECHANOSENSITIVE CHANNEL"/>
    <property type="match status" value="1"/>
</dbReference>
<dbReference type="GO" id="GO:0005886">
    <property type="term" value="C:plasma membrane"/>
    <property type="evidence" value="ECO:0007669"/>
    <property type="project" value="UniProtKB-SubCell"/>
</dbReference>
<dbReference type="GO" id="GO:0008381">
    <property type="term" value="F:mechanosensitive monoatomic ion channel activity"/>
    <property type="evidence" value="ECO:0007669"/>
    <property type="project" value="InterPro"/>
</dbReference>
<gene>
    <name evidence="11" type="ORF">Mia14_0983</name>
</gene>
<feature type="domain" description="Mechanosensitive ion channel transmembrane helices 2/3" evidence="10">
    <location>
        <begin position="82"/>
        <end position="119"/>
    </location>
</feature>
<feature type="transmembrane region" description="Helical" evidence="8">
    <location>
        <begin position="7"/>
        <end position="28"/>
    </location>
</feature>
<comment type="subcellular location">
    <subcellularLocation>
        <location evidence="1">Cell membrane</location>
        <topology evidence="1">Multi-pass membrane protein</topology>
    </subcellularLocation>
</comment>
<evidence type="ECO:0000256" key="5">
    <source>
        <dbReference type="ARBA" id="ARBA00022989"/>
    </source>
</evidence>
<accession>A0A218NP46</accession>
<keyword evidence="4 8" id="KW-0812">Transmembrane</keyword>
<dbReference type="SUPFAM" id="SSF82861">
    <property type="entry name" value="Mechanosensitive channel protein MscS (YggB), transmembrane region"/>
    <property type="match status" value="1"/>
</dbReference>